<reference evidence="1" key="1">
    <citation type="journal article" date="2021" name="New Phytol.">
        <title>Evolutionary innovations through gain and loss of genes in the ectomycorrhizal Boletales.</title>
        <authorList>
            <person name="Wu G."/>
            <person name="Miyauchi S."/>
            <person name="Morin E."/>
            <person name="Kuo A."/>
            <person name="Drula E."/>
            <person name="Varga T."/>
            <person name="Kohler A."/>
            <person name="Feng B."/>
            <person name="Cao Y."/>
            <person name="Lipzen A."/>
            <person name="Daum C."/>
            <person name="Hundley H."/>
            <person name="Pangilinan J."/>
            <person name="Johnson J."/>
            <person name="Barry K."/>
            <person name="LaButti K."/>
            <person name="Ng V."/>
            <person name="Ahrendt S."/>
            <person name="Min B."/>
            <person name="Choi I.G."/>
            <person name="Park H."/>
            <person name="Plett J.M."/>
            <person name="Magnuson J."/>
            <person name="Spatafora J.W."/>
            <person name="Nagy L.G."/>
            <person name="Henrissat B."/>
            <person name="Grigoriev I.V."/>
            <person name="Yang Z.L."/>
            <person name="Xu J."/>
            <person name="Martin F.M."/>
        </authorList>
    </citation>
    <scope>NUCLEOTIDE SEQUENCE</scope>
    <source>
        <strain evidence="1">ATCC 28755</strain>
    </source>
</reference>
<evidence type="ECO:0000313" key="2">
    <source>
        <dbReference type="Proteomes" id="UP000790377"/>
    </source>
</evidence>
<protein>
    <submittedName>
        <fullName evidence="1">Uncharacterized protein</fullName>
    </submittedName>
</protein>
<dbReference type="Proteomes" id="UP000790377">
    <property type="component" value="Unassembled WGS sequence"/>
</dbReference>
<evidence type="ECO:0000313" key="1">
    <source>
        <dbReference type="EMBL" id="KAH7915825.1"/>
    </source>
</evidence>
<name>A0ACB8AQM9_9AGAM</name>
<gene>
    <name evidence="1" type="ORF">BJ138DRAFT_997141</name>
</gene>
<proteinExistence type="predicted"/>
<keyword evidence="2" id="KW-1185">Reference proteome</keyword>
<dbReference type="EMBL" id="MU267596">
    <property type="protein sequence ID" value="KAH7915825.1"/>
    <property type="molecule type" value="Genomic_DNA"/>
</dbReference>
<organism evidence="1 2">
    <name type="scientific">Hygrophoropsis aurantiaca</name>
    <dbReference type="NCBI Taxonomy" id="72124"/>
    <lineage>
        <taxon>Eukaryota</taxon>
        <taxon>Fungi</taxon>
        <taxon>Dikarya</taxon>
        <taxon>Basidiomycota</taxon>
        <taxon>Agaricomycotina</taxon>
        <taxon>Agaricomycetes</taxon>
        <taxon>Agaricomycetidae</taxon>
        <taxon>Boletales</taxon>
        <taxon>Coniophorineae</taxon>
        <taxon>Hygrophoropsidaceae</taxon>
        <taxon>Hygrophoropsis</taxon>
    </lineage>
</organism>
<sequence length="268" mass="29748">MSDHSLSLFRDQAASPTDSAHSALPLYSNDPPPYPYPSPPSYPFPPDQTTSAQYLDFPSDSSPSPSSDLPAPSHREPKRSAARITIAHPYARLYAKKDGSKRRKIWNHVLEKQLFNSQELSTMGAPHRRTIYIASLEAHIDRLHNQLLSMGLYPIPFDKLEPYRGLNSKTAKSMVAGLQHDATHTKLKILELERSVGFVYSPIILILTPVPEHESPQAVGRSPSALSSCPRTRSRSSPAFSRLSPHGHDGHEPCHQHRHPAPHAIHGP</sequence>
<accession>A0ACB8AQM9</accession>
<comment type="caution">
    <text evidence="1">The sequence shown here is derived from an EMBL/GenBank/DDBJ whole genome shotgun (WGS) entry which is preliminary data.</text>
</comment>